<reference evidence="1 2" key="1">
    <citation type="submission" date="2020-03" db="EMBL/GenBank/DDBJ databases">
        <title>Soil Listeria distribution.</title>
        <authorList>
            <person name="Liao J."/>
            <person name="Wiedmann M."/>
        </authorList>
    </citation>
    <scope>NUCLEOTIDE SEQUENCE [LARGE SCALE GENOMIC DNA]</scope>
    <source>
        <strain evidence="1 2">FSL L7-1523</strain>
    </source>
</reference>
<dbReference type="RefSeq" id="WP_185423758.1">
    <property type="nucleotide sequence ID" value="NZ_JAARRL010000001.1"/>
</dbReference>
<organism evidence="1 2">
    <name type="scientific">Listeria weihenstephanensis</name>
    <dbReference type="NCBI Taxonomy" id="1006155"/>
    <lineage>
        <taxon>Bacteria</taxon>
        <taxon>Bacillati</taxon>
        <taxon>Bacillota</taxon>
        <taxon>Bacilli</taxon>
        <taxon>Bacillales</taxon>
        <taxon>Listeriaceae</taxon>
        <taxon>Listeria</taxon>
    </lineage>
</organism>
<name>A0A841Z3W2_9LIST</name>
<evidence type="ECO:0000313" key="1">
    <source>
        <dbReference type="EMBL" id="MBC1498996.1"/>
    </source>
</evidence>
<dbReference type="AlphaFoldDB" id="A0A841Z3W2"/>
<gene>
    <name evidence="1" type="ORF">HB943_00175</name>
</gene>
<protein>
    <submittedName>
        <fullName evidence="1">Uncharacterized protein</fullName>
    </submittedName>
</protein>
<accession>A0A841Z3W2</accession>
<evidence type="ECO:0000313" key="2">
    <source>
        <dbReference type="Proteomes" id="UP000564536"/>
    </source>
</evidence>
<proteinExistence type="predicted"/>
<dbReference type="EMBL" id="JAARRL010000001">
    <property type="protein sequence ID" value="MBC1498996.1"/>
    <property type="molecule type" value="Genomic_DNA"/>
</dbReference>
<sequence>MTDKNILLIVEGAKQEPRLIEFIFNKLFPATAHYQIYSFKTNLYSLYNHLKKHYADKTGEIDLDSIDLIGVLKEYSKTPSEKEVLSKKYTDILLIFDFDPHDSEYNKSTLTNFQSKFGESTEDGQLFINYPMVESFKHFKSLPDHEYSNRDIDLATLSSGKYKSLVDNETFQTDLRKYSSEDYLQIIRHNITKIDYLLNTDLTSKTHAGESSLIYSKLLDYEINYLEQTDKVHILNTSILFALEYNPNLLH</sequence>
<comment type="caution">
    <text evidence="1">The sequence shown here is derived from an EMBL/GenBank/DDBJ whole genome shotgun (WGS) entry which is preliminary data.</text>
</comment>
<dbReference type="Proteomes" id="UP000564536">
    <property type="component" value="Unassembled WGS sequence"/>
</dbReference>